<comment type="caution">
    <text evidence="1">The sequence shown here is derived from an EMBL/GenBank/DDBJ whole genome shotgun (WGS) entry which is preliminary data.</text>
</comment>
<dbReference type="EMBL" id="BTGU01000205">
    <property type="protein sequence ID" value="GMN64991.1"/>
    <property type="molecule type" value="Genomic_DNA"/>
</dbReference>
<evidence type="ECO:0000313" key="2">
    <source>
        <dbReference type="Proteomes" id="UP001187192"/>
    </source>
</evidence>
<dbReference type="AlphaFoldDB" id="A0AA88DZS0"/>
<sequence>MFTNNNVHDKSKTKFKAGRPNHSMAARHVVLAERKLTTYVYAVGGTTCKVAAAAAAATEGDSAARVSGREGEGEIVVSGSHAKIGETFEYEQNFVDSVEDVLRKCGPDILDIPDEIGWMPHY</sequence>
<gene>
    <name evidence="1" type="ORF">TIFTF001_034064</name>
</gene>
<accession>A0AA88DZS0</accession>
<protein>
    <submittedName>
        <fullName evidence="1">Uncharacterized protein</fullName>
    </submittedName>
</protein>
<dbReference type="Proteomes" id="UP001187192">
    <property type="component" value="Unassembled WGS sequence"/>
</dbReference>
<evidence type="ECO:0000313" key="1">
    <source>
        <dbReference type="EMBL" id="GMN64991.1"/>
    </source>
</evidence>
<reference evidence="1" key="1">
    <citation type="submission" date="2023-07" db="EMBL/GenBank/DDBJ databases">
        <title>draft genome sequence of fig (Ficus carica).</title>
        <authorList>
            <person name="Takahashi T."/>
            <person name="Nishimura K."/>
        </authorList>
    </citation>
    <scope>NUCLEOTIDE SEQUENCE</scope>
</reference>
<organism evidence="1 2">
    <name type="scientific">Ficus carica</name>
    <name type="common">Common fig</name>
    <dbReference type="NCBI Taxonomy" id="3494"/>
    <lineage>
        <taxon>Eukaryota</taxon>
        <taxon>Viridiplantae</taxon>
        <taxon>Streptophyta</taxon>
        <taxon>Embryophyta</taxon>
        <taxon>Tracheophyta</taxon>
        <taxon>Spermatophyta</taxon>
        <taxon>Magnoliopsida</taxon>
        <taxon>eudicotyledons</taxon>
        <taxon>Gunneridae</taxon>
        <taxon>Pentapetalae</taxon>
        <taxon>rosids</taxon>
        <taxon>fabids</taxon>
        <taxon>Rosales</taxon>
        <taxon>Moraceae</taxon>
        <taxon>Ficeae</taxon>
        <taxon>Ficus</taxon>
    </lineage>
</organism>
<proteinExistence type="predicted"/>
<name>A0AA88DZS0_FICCA</name>
<keyword evidence="2" id="KW-1185">Reference proteome</keyword>